<organism evidence="1 2">
    <name type="scientific">Pristionchus mayeri</name>
    <dbReference type="NCBI Taxonomy" id="1317129"/>
    <lineage>
        <taxon>Eukaryota</taxon>
        <taxon>Metazoa</taxon>
        <taxon>Ecdysozoa</taxon>
        <taxon>Nematoda</taxon>
        <taxon>Chromadorea</taxon>
        <taxon>Rhabditida</taxon>
        <taxon>Rhabditina</taxon>
        <taxon>Diplogasteromorpha</taxon>
        <taxon>Diplogasteroidea</taxon>
        <taxon>Neodiplogasteridae</taxon>
        <taxon>Pristionchus</taxon>
    </lineage>
</organism>
<accession>A0AAN5I4N6</accession>
<proteinExistence type="predicted"/>
<feature type="non-terminal residue" evidence="1">
    <location>
        <position position="185"/>
    </location>
</feature>
<keyword evidence="2" id="KW-1185">Reference proteome</keyword>
<protein>
    <submittedName>
        <fullName evidence="1">Uncharacterized protein</fullName>
    </submittedName>
</protein>
<name>A0AAN5I4N6_9BILA</name>
<evidence type="ECO:0000313" key="1">
    <source>
        <dbReference type="EMBL" id="GMR52078.1"/>
    </source>
</evidence>
<dbReference type="Proteomes" id="UP001328107">
    <property type="component" value="Unassembled WGS sequence"/>
</dbReference>
<gene>
    <name evidence="1" type="ORF">PMAYCL1PPCAC_22273</name>
</gene>
<reference evidence="2" key="1">
    <citation type="submission" date="2022-10" db="EMBL/GenBank/DDBJ databases">
        <title>Genome assembly of Pristionchus species.</title>
        <authorList>
            <person name="Yoshida K."/>
            <person name="Sommer R.J."/>
        </authorList>
    </citation>
    <scope>NUCLEOTIDE SEQUENCE [LARGE SCALE GENOMIC DNA]</scope>
    <source>
        <strain evidence="2">RS5460</strain>
    </source>
</reference>
<dbReference type="AlphaFoldDB" id="A0AAN5I4N6"/>
<feature type="non-terminal residue" evidence="1">
    <location>
        <position position="1"/>
    </location>
</feature>
<evidence type="ECO:0000313" key="2">
    <source>
        <dbReference type="Proteomes" id="UP001328107"/>
    </source>
</evidence>
<comment type="caution">
    <text evidence="1">The sequence shown here is derived from an EMBL/GenBank/DDBJ whole genome shotgun (WGS) entry which is preliminary data.</text>
</comment>
<sequence>GHAYIVEPIKPYFNCPDVHLPITTKAPTGPTVTTVSTVPAVPTTAPTPATSQPCMCAFTDAGATLGMNAPVSFCENRIKQTLQCDGKIFVKDGSNLVSYDSLSCTNGIWSGTSCDETPLELGTASVTVQCAAQEPPICPQIPSRDGLIYIGTEDGLQRYTCEGDELVRYKIYGDRTVHAKYIECN</sequence>
<dbReference type="EMBL" id="BTRK01000005">
    <property type="protein sequence ID" value="GMR52078.1"/>
    <property type="molecule type" value="Genomic_DNA"/>
</dbReference>